<dbReference type="InterPro" id="IPR000623">
    <property type="entry name" value="Shikimate_kinase/TSH1"/>
</dbReference>
<dbReference type="AlphaFoldDB" id="C7LK77"/>
<evidence type="ECO:0000256" key="3">
    <source>
        <dbReference type="ARBA" id="ARBA00022741"/>
    </source>
</evidence>
<keyword evidence="6 7" id="KW-0057">Aromatic amino acid biosynthesis</keyword>
<comment type="subunit">
    <text evidence="7">Monomer.</text>
</comment>
<dbReference type="Gene3D" id="3.40.50.300">
    <property type="entry name" value="P-loop containing nucleotide triphosphate hydrolases"/>
    <property type="match status" value="1"/>
</dbReference>
<dbReference type="SUPFAM" id="SSF52540">
    <property type="entry name" value="P-loop containing nucleoside triphosphate hydrolases"/>
    <property type="match status" value="1"/>
</dbReference>
<keyword evidence="7" id="KW-0460">Magnesium</keyword>
<feature type="binding site" evidence="7">
    <location>
        <position position="140"/>
    </location>
    <ligand>
        <name>substrate</name>
    </ligand>
</feature>
<dbReference type="UniPathway" id="UPA00053">
    <property type="reaction ID" value="UER00088"/>
</dbReference>
<dbReference type="GO" id="GO:0005524">
    <property type="term" value="F:ATP binding"/>
    <property type="evidence" value="ECO:0007669"/>
    <property type="project" value="UniProtKB-UniRule"/>
</dbReference>
<dbReference type="InterPro" id="IPR027417">
    <property type="entry name" value="P-loop_NTPase"/>
</dbReference>
<keyword evidence="4 7" id="KW-0418">Kinase</keyword>
<dbReference type="STRING" id="595499.SMDSEM_127"/>
<dbReference type="PANTHER" id="PTHR21087:SF16">
    <property type="entry name" value="SHIKIMATE KINASE 1, CHLOROPLASTIC"/>
    <property type="match status" value="1"/>
</dbReference>
<dbReference type="EMBL" id="CP001605">
    <property type="protein sequence ID" value="ACU52839.1"/>
    <property type="molecule type" value="Genomic_DNA"/>
</dbReference>
<feature type="binding site" evidence="7">
    <location>
        <position position="56"/>
    </location>
    <ligand>
        <name>substrate</name>
    </ligand>
</feature>
<accession>C7LK77</accession>
<dbReference type="HAMAP" id="MF_00109">
    <property type="entry name" value="Shikimate_kinase"/>
    <property type="match status" value="1"/>
</dbReference>
<dbReference type="InterPro" id="IPR031322">
    <property type="entry name" value="Shikimate/glucono_kinase"/>
</dbReference>
<comment type="cofactor">
    <cofactor evidence="7">
        <name>Mg(2+)</name>
        <dbReference type="ChEBI" id="CHEBI:18420"/>
    </cofactor>
    <text evidence="7">Binds 1 Mg(2+) ion per subunit.</text>
</comment>
<comment type="function">
    <text evidence="7">Catalyzes the specific phosphorylation of the 3-hydroxyl group of shikimic acid using ATP as a cosubstrate.</text>
</comment>
<comment type="similarity">
    <text evidence="7">Belongs to the shikimate kinase family.</text>
</comment>
<dbReference type="GO" id="GO:0009073">
    <property type="term" value="P:aromatic amino acid family biosynthetic process"/>
    <property type="evidence" value="ECO:0007669"/>
    <property type="project" value="UniProtKB-KW"/>
</dbReference>
<evidence type="ECO:0000256" key="2">
    <source>
        <dbReference type="ARBA" id="ARBA00022679"/>
    </source>
</evidence>
<sequence length="171" mass="20095">MKIILIGYMGSGKTTIGKTLAFHLNQKFYDLDNQIIDYTKESISELFELYGEKKFRKLEYNILYNFLKKKKSYILSVGGGTPCYQNNILLMKKYSKIVYLKAEINTLFSRLLKEKENRPLISKLSNNDLYNFIGDSLKKRLCFYKKADYTIDIDKKSILDIVKEIISFYVL</sequence>
<gene>
    <name evidence="7 8" type="primary">aroK</name>
    <name evidence="8" type="ordered locus">SMDSEM_127</name>
</gene>
<dbReference type="KEGG" id="sms:SMDSEM_127"/>
<evidence type="ECO:0000256" key="4">
    <source>
        <dbReference type="ARBA" id="ARBA00022777"/>
    </source>
</evidence>
<dbReference type="EC" id="2.7.1.71" evidence="7"/>
<keyword evidence="7" id="KW-0963">Cytoplasm</keyword>
<evidence type="ECO:0000313" key="9">
    <source>
        <dbReference type="Proteomes" id="UP000008074"/>
    </source>
</evidence>
<dbReference type="PANTHER" id="PTHR21087">
    <property type="entry name" value="SHIKIMATE KINASE"/>
    <property type="match status" value="1"/>
</dbReference>
<feature type="binding site" evidence="7">
    <location>
        <position position="79"/>
    </location>
    <ligand>
        <name>substrate</name>
    </ligand>
</feature>
<keyword evidence="7" id="KW-0479">Metal-binding</keyword>
<feature type="binding site" evidence="7">
    <location>
        <position position="32"/>
    </location>
    <ligand>
        <name>substrate</name>
    </ligand>
</feature>
<dbReference type="PRINTS" id="PR01100">
    <property type="entry name" value="SHIKIMTKNASE"/>
</dbReference>
<keyword evidence="3 7" id="KW-0547">Nucleotide-binding</keyword>
<comment type="catalytic activity">
    <reaction evidence="7">
        <text>shikimate + ATP = 3-phosphoshikimate + ADP + H(+)</text>
        <dbReference type="Rhea" id="RHEA:13121"/>
        <dbReference type="ChEBI" id="CHEBI:15378"/>
        <dbReference type="ChEBI" id="CHEBI:30616"/>
        <dbReference type="ChEBI" id="CHEBI:36208"/>
        <dbReference type="ChEBI" id="CHEBI:145989"/>
        <dbReference type="ChEBI" id="CHEBI:456216"/>
        <dbReference type="EC" id="2.7.1.71"/>
    </reaction>
</comment>
<comment type="caution">
    <text evidence="7">Lacks conserved residue(s) required for the propagation of feature annotation.</text>
</comment>
<comment type="pathway">
    <text evidence="7">Metabolic intermediate biosynthesis; chorismate biosynthesis; chorismate from D-erythrose 4-phosphate and phosphoenolpyruvate: step 5/7.</text>
</comment>
<feature type="binding site" evidence="7">
    <location>
        <position position="118"/>
    </location>
    <ligand>
        <name>ATP</name>
        <dbReference type="ChEBI" id="CHEBI:30616"/>
    </ligand>
</feature>
<evidence type="ECO:0000256" key="1">
    <source>
        <dbReference type="ARBA" id="ARBA00022605"/>
    </source>
</evidence>
<keyword evidence="2 7" id="KW-0808">Transferase</keyword>
<evidence type="ECO:0000313" key="8">
    <source>
        <dbReference type="EMBL" id="ACU52839.1"/>
    </source>
</evidence>
<dbReference type="GO" id="GO:0009423">
    <property type="term" value="P:chorismate biosynthetic process"/>
    <property type="evidence" value="ECO:0007669"/>
    <property type="project" value="UniProtKB-UniRule"/>
</dbReference>
<keyword evidence="5 7" id="KW-0067">ATP-binding</keyword>
<organism evidence="8 9">
    <name type="scientific">Karelsulcia muelleri (strain SMDSEM)</name>
    <name type="common">Sulcia muelleri</name>
    <dbReference type="NCBI Taxonomy" id="595499"/>
    <lineage>
        <taxon>Bacteria</taxon>
        <taxon>Pseudomonadati</taxon>
        <taxon>Bacteroidota</taxon>
        <taxon>Flavobacteriia</taxon>
        <taxon>Flavobacteriales</taxon>
        <taxon>Candidatus Karelsulcia</taxon>
    </lineage>
</organism>
<dbReference type="CDD" id="cd00464">
    <property type="entry name" value="SK"/>
    <property type="match status" value="1"/>
</dbReference>
<dbReference type="GO" id="GO:0000287">
    <property type="term" value="F:magnesium ion binding"/>
    <property type="evidence" value="ECO:0007669"/>
    <property type="project" value="UniProtKB-UniRule"/>
</dbReference>
<dbReference type="GO" id="GO:0004765">
    <property type="term" value="F:shikimate kinase activity"/>
    <property type="evidence" value="ECO:0007669"/>
    <property type="project" value="UniProtKB-UniRule"/>
</dbReference>
<comment type="subcellular location">
    <subcellularLocation>
        <location evidence="7">Cytoplasm</location>
    </subcellularLocation>
</comment>
<feature type="binding site" evidence="7">
    <location>
        <begin position="10"/>
        <end position="15"/>
    </location>
    <ligand>
        <name>ATP</name>
        <dbReference type="ChEBI" id="CHEBI:30616"/>
    </ligand>
</feature>
<proteinExistence type="inferred from homology"/>
<protein>
    <recommendedName>
        <fullName evidence="7">Shikimate kinase</fullName>
        <shortName evidence="7">SK</shortName>
        <ecNumber evidence="7">2.7.1.71</ecNumber>
    </recommendedName>
</protein>
<evidence type="ECO:0000256" key="6">
    <source>
        <dbReference type="ARBA" id="ARBA00023141"/>
    </source>
</evidence>
<reference evidence="8 9" key="1">
    <citation type="journal article" date="2009" name="Proc. Natl. Acad. Sci. U.S.A.">
        <title>Convergent evolution of metabolic roles in bacterial co-symbionts of insects.</title>
        <authorList>
            <person name="McCutcheon J.P."/>
            <person name="McDonald B.R."/>
            <person name="Moran N.A."/>
        </authorList>
    </citation>
    <scope>NUCLEOTIDE SEQUENCE [LARGE SCALE GENOMIC DNA]</scope>
    <source>
        <strain evidence="8 9">SMDSEM</strain>
    </source>
</reference>
<name>C7LK77_KARMS</name>
<dbReference type="HOGENOM" id="CLU_057607_4_0_10"/>
<evidence type="ECO:0000256" key="7">
    <source>
        <dbReference type="HAMAP-Rule" id="MF_00109"/>
    </source>
</evidence>
<dbReference type="Pfam" id="PF01202">
    <property type="entry name" value="SKI"/>
    <property type="match status" value="1"/>
</dbReference>
<dbReference type="Proteomes" id="UP000008074">
    <property type="component" value="Chromosome"/>
</dbReference>
<keyword evidence="1 7" id="KW-0028">Amino-acid biosynthesis</keyword>
<feature type="binding site" evidence="7">
    <location>
        <position position="14"/>
    </location>
    <ligand>
        <name>Mg(2+)</name>
        <dbReference type="ChEBI" id="CHEBI:18420"/>
    </ligand>
</feature>
<evidence type="ECO:0000256" key="5">
    <source>
        <dbReference type="ARBA" id="ARBA00022840"/>
    </source>
</evidence>
<dbReference type="GO" id="GO:0008652">
    <property type="term" value="P:amino acid biosynthetic process"/>
    <property type="evidence" value="ECO:0007669"/>
    <property type="project" value="UniProtKB-KW"/>
</dbReference>
<dbReference type="GO" id="GO:0005829">
    <property type="term" value="C:cytosol"/>
    <property type="evidence" value="ECO:0007669"/>
    <property type="project" value="TreeGrafter"/>
</dbReference>